<dbReference type="InterPro" id="IPR001119">
    <property type="entry name" value="SLH_dom"/>
</dbReference>
<sequence length="385" mass="41721">MEKNKRAYILILILLLIYADGFYCMRAASEGLGACYGSEEITRIEFVALVNRTFGLEEKAHADFNDISSGDYFITELQRAKAEGYIKGYGDGSFRPFNKINRQEAATILYRLMRLNTLKNCQREFSDTNEVPLWSRDIINAVVEAGYMRECGGMRFCPTKALTRDEARDIVERTAGTAGTVLTEEEAIQGNALISRGNIRLANKIIQGNLCLGSGIGDGAVELCNVTVMGRTIICGGSEIVIMDSTMGDVVIDKGGGQLLKLTASGMTRTSDVIVLSRAYIRENANPGIAFGNIFLEQGIGEGEEIRLDGAFLSVTVNTPGVRLIMGEHSLLGTLNLNKKTEVLGGGMLGTVNINANADGSTIRQKPGRINVQMGTFLENKAATS</sequence>
<evidence type="ECO:0000313" key="4">
    <source>
        <dbReference type="Proteomes" id="UP000253034"/>
    </source>
</evidence>
<protein>
    <submittedName>
        <fullName evidence="3">S-layer family protein</fullName>
    </submittedName>
</protein>
<dbReference type="Pfam" id="PF00395">
    <property type="entry name" value="SLH"/>
    <property type="match status" value="2"/>
</dbReference>
<feature type="domain" description="SLH" evidence="2">
    <location>
        <begin position="60"/>
        <end position="123"/>
    </location>
</feature>
<dbReference type="OrthoDB" id="2744137at2"/>
<dbReference type="PROSITE" id="PS51272">
    <property type="entry name" value="SLH"/>
    <property type="match status" value="1"/>
</dbReference>
<accession>A0A369ATH8</accession>
<evidence type="ECO:0000259" key="2">
    <source>
        <dbReference type="PROSITE" id="PS51272"/>
    </source>
</evidence>
<dbReference type="AlphaFoldDB" id="A0A369ATH8"/>
<gene>
    <name evidence="3" type="ORF">DFR58_12135</name>
</gene>
<keyword evidence="1" id="KW-0677">Repeat</keyword>
<evidence type="ECO:0000256" key="1">
    <source>
        <dbReference type="ARBA" id="ARBA00022737"/>
    </source>
</evidence>
<dbReference type="EMBL" id="QPJT01000021">
    <property type="protein sequence ID" value="RCX12531.1"/>
    <property type="molecule type" value="Genomic_DNA"/>
</dbReference>
<proteinExistence type="predicted"/>
<dbReference type="RefSeq" id="WP_114298898.1">
    <property type="nucleotide sequence ID" value="NZ_QPJT01000021.1"/>
</dbReference>
<keyword evidence="4" id="KW-1185">Reference proteome</keyword>
<name>A0A369ATH8_9FIRM</name>
<evidence type="ECO:0000313" key="3">
    <source>
        <dbReference type="EMBL" id="RCX12531.1"/>
    </source>
</evidence>
<reference evidence="3 4" key="1">
    <citation type="submission" date="2018-07" db="EMBL/GenBank/DDBJ databases">
        <title>Genomic Encyclopedia of Type Strains, Phase IV (KMG-IV): sequencing the most valuable type-strain genomes for metagenomic binning, comparative biology and taxonomic classification.</title>
        <authorList>
            <person name="Goeker M."/>
        </authorList>
    </citation>
    <scope>NUCLEOTIDE SEQUENCE [LARGE SCALE GENOMIC DNA]</scope>
    <source>
        <strain evidence="3 4">DSM 27016</strain>
    </source>
</reference>
<comment type="caution">
    <text evidence="3">The sequence shown here is derived from an EMBL/GenBank/DDBJ whole genome shotgun (WGS) entry which is preliminary data.</text>
</comment>
<organism evidence="3 4">
    <name type="scientific">Anaerobacterium chartisolvens</name>
    <dbReference type="NCBI Taxonomy" id="1297424"/>
    <lineage>
        <taxon>Bacteria</taxon>
        <taxon>Bacillati</taxon>
        <taxon>Bacillota</taxon>
        <taxon>Clostridia</taxon>
        <taxon>Eubacteriales</taxon>
        <taxon>Oscillospiraceae</taxon>
        <taxon>Anaerobacterium</taxon>
    </lineage>
</organism>
<dbReference type="Proteomes" id="UP000253034">
    <property type="component" value="Unassembled WGS sequence"/>
</dbReference>